<accession>A0ACB9SCY8</accession>
<sequence length="390" mass="42798">MSLLMEYHPVRSPSSSSSGYQAMNSPFGDTTYTKVFVGGLAWETQNDTLRQHFEPFGDILEAVVIVDKSTGRSKGYGFVTFREPEAAGKACVDPTPVIDGRRANCNLACLGRTRPPAAPGRPRSSASYVGISQPRARGTLAGNYGYQQPVYYSYHQGYGYPTYGYSSYGQEYVYPQGVYSPHMSQQYVQMYGMQNVFNNSTGVYSYAPVGHNIPRGNNSYTAVTGYSLAGHPVMQFGGPSIDAMTVSLMPPAVPPSYPSGLASGESEQEDCFEWQACTNLAFQNLHFCIHTRSSAIIVLRAAGRCAVLIESLPERARSQRNKLGCCSASLRTPSGPPNDCSRGAGGLELVDNRERFSCTHRAGWNENQQKHFSIMMCIIYSLQVSLHRHQ</sequence>
<comment type="caution">
    <text evidence="1">The sequence shown here is derived from an EMBL/GenBank/DDBJ whole genome shotgun (WGS) entry which is preliminary data.</text>
</comment>
<dbReference type="Proteomes" id="UP001057402">
    <property type="component" value="Chromosome 1"/>
</dbReference>
<proteinExistence type="predicted"/>
<protein>
    <submittedName>
        <fullName evidence="1">Uncharacterized protein</fullName>
    </submittedName>
</protein>
<name>A0ACB9SCY8_9MYRT</name>
<reference evidence="2" key="1">
    <citation type="journal article" date="2023" name="Front. Plant Sci.">
        <title>Chromosomal-level genome assembly of Melastoma candidum provides insights into trichome evolution.</title>
        <authorList>
            <person name="Zhong Y."/>
            <person name="Wu W."/>
            <person name="Sun C."/>
            <person name="Zou P."/>
            <person name="Liu Y."/>
            <person name="Dai S."/>
            <person name="Zhou R."/>
        </authorList>
    </citation>
    <scope>NUCLEOTIDE SEQUENCE [LARGE SCALE GENOMIC DNA]</scope>
</reference>
<evidence type="ECO:0000313" key="1">
    <source>
        <dbReference type="EMBL" id="KAI4388523.1"/>
    </source>
</evidence>
<evidence type="ECO:0000313" key="2">
    <source>
        <dbReference type="Proteomes" id="UP001057402"/>
    </source>
</evidence>
<gene>
    <name evidence="1" type="ORF">MLD38_000844</name>
</gene>
<organism evidence="1 2">
    <name type="scientific">Melastoma candidum</name>
    <dbReference type="NCBI Taxonomy" id="119954"/>
    <lineage>
        <taxon>Eukaryota</taxon>
        <taxon>Viridiplantae</taxon>
        <taxon>Streptophyta</taxon>
        <taxon>Embryophyta</taxon>
        <taxon>Tracheophyta</taxon>
        <taxon>Spermatophyta</taxon>
        <taxon>Magnoliopsida</taxon>
        <taxon>eudicotyledons</taxon>
        <taxon>Gunneridae</taxon>
        <taxon>Pentapetalae</taxon>
        <taxon>rosids</taxon>
        <taxon>malvids</taxon>
        <taxon>Myrtales</taxon>
        <taxon>Melastomataceae</taxon>
        <taxon>Melastomatoideae</taxon>
        <taxon>Melastomateae</taxon>
        <taxon>Melastoma</taxon>
    </lineage>
</organism>
<keyword evidence="2" id="KW-1185">Reference proteome</keyword>
<dbReference type="EMBL" id="CM042880">
    <property type="protein sequence ID" value="KAI4388523.1"/>
    <property type="molecule type" value="Genomic_DNA"/>
</dbReference>